<keyword evidence="3" id="KW-1185">Reference proteome</keyword>
<evidence type="ECO:0000256" key="1">
    <source>
        <dbReference type="SAM" id="MobiDB-lite"/>
    </source>
</evidence>
<organism evidence="2 3">
    <name type="scientific">Clavibacter lycopersici</name>
    <dbReference type="NCBI Taxonomy" id="2301718"/>
    <lineage>
        <taxon>Bacteria</taxon>
        <taxon>Bacillati</taxon>
        <taxon>Actinomycetota</taxon>
        <taxon>Actinomycetes</taxon>
        <taxon>Micrococcales</taxon>
        <taxon>Microbacteriaceae</taxon>
        <taxon>Clavibacter</taxon>
    </lineage>
</organism>
<accession>A0A399TCX5</accession>
<feature type="region of interest" description="Disordered" evidence="1">
    <location>
        <begin position="1"/>
        <end position="32"/>
    </location>
</feature>
<reference evidence="2 3" key="1">
    <citation type="submission" date="2018-08" db="EMBL/GenBank/DDBJ databases">
        <title>Genome Sequence of Clavibacter michiganensis Subspecies type strains, and the Atypical Peach-Colored Strains Isolated from Tomato.</title>
        <authorList>
            <person name="Osdaghi E."/>
            <person name="Portier P."/>
            <person name="Briand M."/>
            <person name="Jacques M.-A."/>
        </authorList>
    </citation>
    <scope>NUCLEOTIDE SEQUENCE [LARGE SCALE GENOMIC DNA]</scope>
    <source>
        <strain evidence="2 3">CFBP 8615</strain>
    </source>
</reference>
<sequence length="105" mass="11626">MPTARGVRVSLAPEPGSAGEGGEPGSDPWLGIHDAAMRTPPRFLYRTPPILVLDRADRSERRRRARHSEWCFSGSVAVTVWSSGEPSMLHSRIAPTWSWTLSCQK</sequence>
<proteinExistence type="predicted"/>
<gene>
    <name evidence="2" type="ORF">DZG00_02245</name>
</gene>
<comment type="caution">
    <text evidence="2">The sequence shown here is derived from an EMBL/GenBank/DDBJ whole genome shotgun (WGS) entry which is preliminary data.</text>
</comment>
<dbReference type="EMBL" id="QWGT01000015">
    <property type="protein sequence ID" value="RIJ53099.1"/>
    <property type="molecule type" value="Genomic_DNA"/>
</dbReference>
<protein>
    <submittedName>
        <fullName evidence="2">Uncharacterized protein</fullName>
    </submittedName>
</protein>
<evidence type="ECO:0000313" key="3">
    <source>
        <dbReference type="Proteomes" id="UP000266484"/>
    </source>
</evidence>
<dbReference type="AlphaFoldDB" id="A0A399TCX5"/>
<dbReference type="Proteomes" id="UP000266484">
    <property type="component" value="Unassembled WGS sequence"/>
</dbReference>
<name>A0A399TCX5_9MICO</name>
<evidence type="ECO:0000313" key="2">
    <source>
        <dbReference type="EMBL" id="RIJ53099.1"/>
    </source>
</evidence>